<dbReference type="EMBL" id="CP139368">
    <property type="protein sequence ID" value="WPR88190.1"/>
    <property type="molecule type" value="Genomic_DNA"/>
</dbReference>
<feature type="transmembrane region" description="Helical" evidence="2">
    <location>
        <begin position="74"/>
        <end position="97"/>
    </location>
</feature>
<organism evidence="3 4">
    <name type="scientific">Microbacterium rhizosphaerae</name>
    <dbReference type="NCBI Taxonomy" id="1678237"/>
    <lineage>
        <taxon>Bacteria</taxon>
        <taxon>Bacillati</taxon>
        <taxon>Actinomycetota</taxon>
        <taxon>Actinomycetes</taxon>
        <taxon>Micrococcales</taxon>
        <taxon>Microbacteriaceae</taxon>
        <taxon>Microbacterium</taxon>
    </lineage>
</organism>
<sequence length="127" mass="13255">MASSGSRASTQQQQSKGGVLSEDSDRHGLWGFLIGIIVAAFIAVPLASAVAFATHPATQALFGVHLKNASPGGYAAFWWVVALFLAALPFLIGFGVAKLSTRTLGIIAGIVVVFIIVFLVLGQLFLL</sequence>
<keyword evidence="4" id="KW-1185">Reference proteome</keyword>
<keyword evidence="2" id="KW-1133">Transmembrane helix</keyword>
<keyword evidence="2" id="KW-0472">Membrane</keyword>
<dbReference type="Proteomes" id="UP001323798">
    <property type="component" value="Chromosome"/>
</dbReference>
<evidence type="ECO:0000256" key="1">
    <source>
        <dbReference type="SAM" id="MobiDB-lite"/>
    </source>
</evidence>
<evidence type="ECO:0000313" key="3">
    <source>
        <dbReference type="EMBL" id="WPR88190.1"/>
    </source>
</evidence>
<reference evidence="3 4" key="1">
    <citation type="submission" date="2023-11" db="EMBL/GenBank/DDBJ databases">
        <title>Genome sequence of Microbacterium rhizosphaerae KACC 19337.</title>
        <authorList>
            <person name="Choi H."/>
            <person name="Kim S."/>
            <person name="Kim Y."/>
            <person name="Kwon S.-W."/>
            <person name="Heo J."/>
        </authorList>
    </citation>
    <scope>NUCLEOTIDE SEQUENCE [LARGE SCALE GENOMIC DNA]</scope>
    <source>
        <strain evidence="3 4">KACC 19337</strain>
    </source>
</reference>
<accession>A0ABZ0SJ61</accession>
<name>A0ABZ0SJ61_9MICO</name>
<feature type="transmembrane region" description="Helical" evidence="2">
    <location>
        <begin position="29"/>
        <end position="54"/>
    </location>
</feature>
<evidence type="ECO:0000313" key="4">
    <source>
        <dbReference type="Proteomes" id="UP001323798"/>
    </source>
</evidence>
<proteinExistence type="predicted"/>
<keyword evidence="2" id="KW-0812">Transmembrane</keyword>
<feature type="transmembrane region" description="Helical" evidence="2">
    <location>
        <begin position="104"/>
        <end position="126"/>
    </location>
</feature>
<feature type="compositionally biased region" description="Polar residues" evidence="1">
    <location>
        <begin position="1"/>
        <end position="16"/>
    </location>
</feature>
<gene>
    <name evidence="3" type="ORF">SM116_10375</name>
</gene>
<evidence type="ECO:0000256" key="2">
    <source>
        <dbReference type="SAM" id="Phobius"/>
    </source>
</evidence>
<dbReference type="RefSeq" id="WP_320940911.1">
    <property type="nucleotide sequence ID" value="NZ_BAABEU010000010.1"/>
</dbReference>
<protein>
    <submittedName>
        <fullName evidence="3">Uncharacterized protein</fullName>
    </submittedName>
</protein>
<feature type="region of interest" description="Disordered" evidence="1">
    <location>
        <begin position="1"/>
        <end position="21"/>
    </location>
</feature>